<dbReference type="KEGG" id="ssau:H8M03_10335"/>
<name>A0A7G9L1A2_9SPHN</name>
<protein>
    <submittedName>
        <fullName evidence="1">Uncharacterized protein</fullName>
    </submittedName>
</protein>
<keyword evidence="2" id="KW-1185">Reference proteome</keyword>
<dbReference type="RefSeq" id="WP_187479356.1">
    <property type="nucleotide sequence ID" value="NZ_CP060697.1"/>
</dbReference>
<proteinExistence type="predicted"/>
<dbReference type="AlphaFoldDB" id="A0A7G9L1A2"/>
<dbReference type="EMBL" id="CP060697">
    <property type="protein sequence ID" value="QNM82401.1"/>
    <property type="molecule type" value="Genomic_DNA"/>
</dbReference>
<evidence type="ECO:0000313" key="1">
    <source>
        <dbReference type="EMBL" id="QNM82401.1"/>
    </source>
</evidence>
<accession>A0A7G9L1A2</accession>
<evidence type="ECO:0000313" key="2">
    <source>
        <dbReference type="Proteomes" id="UP000515861"/>
    </source>
</evidence>
<reference evidence="1 2" key="1">
    <citation type="submission" date="2020-08" db="EMBL/GenBank/DDBJ databases">
        <title>Sphingomonas sp. sand1-3 16S ribosomal RNA gene Genome sequencing and assembly.</title>
        <authorList>
            <person name="Kang M."/>
        </authorList>
    </citation>
    <scope>NUCLEOTIDE SEQUENCE [LARGE SCALE GENOMIC DNA]</scope>
    <source>
        <strain evidence="2">sand1-3</strain>
    </source>
</reference>
<organism evidence="1 2">
    <name type="scientific">Sphingomonas sabuli</name>
    <dbReference type="NCBI Taxonomy" id="2764186"/>
    <lineage>
        <taxon>Bacteria</taxon>
        <taxon>Pseudomonadati</taxon>
        <taxon>Pseudomonadota</taxon>
        <taxon>Alphaproteobacteria</taxon>
        <taxon>Sphingomonadales</taxon>
        <taxon>Sphingomonadaceae</taxon>
        <taxon>Sphingomonas</taxon>
    </lineage>
</organism>
<dbReference type="Proteomes" id="UP000515861">
    <property type="component" value="Chromosome"/>
</dbReference>
<sequence>MQIDLGRVDKTQPHLFADTLEIVCVATGGPVSATDAMGLIATSVAPAEEGLSRDEPDLNDDGVPDEEATSITAERHAIYVEECFRQLEYRGGAFGAAYPFQVDGNLLKLSERYNPLQCLYLFLLYASRTRTFRNTRGLAQELADYFELISRDVLRKLMPSAADVIMFGPNSDDRRKRFHTDLRTALPMLAKFMGMQMAPDWKSEDEAAQGDASIDLVGVQKLDDGQGGWNVFLGQCAAHEKHDSWKKKRAEADLDYHRSRFHTKVRTQSVLFVPGCFRQTNGEWVNKAAADNVILMDRLRILRALQDQDPAVLSSCWFLREKQLNGPAAHAFLDLI</sequence>
<gene>
    <name evidence="1" type="ORF">H8M03_10335</name>
</gene>